<organism evidence="5 6">
    <name type="scientific">Streptomyces chumphonensis</name>
    <dbReference type="NCBI Taxonomy" id="1214925"/>
    <lineage>
        <taxon>Bacteria</taxon>
        <taxon>Bacillati</taxon>
        <taxon>Actinomycetota</taxon>
        <taxon>Actinomycetes</taxon>
        <taxon>Kitasatosporales</taxon>
        <taxon>Streptomycetaceae</taxon>
        <taxon>Streptomyces</taxon>
    </lineage>
</organism>
<accession>A0A927F1Z0</accession>
<sequence length="292" mass="32062">MATGALADEIRHKLGDLSPAERKVARVLLAGYPSAGFETVATLAERAAVSAPTVLRFVNRLGYRGFPDFQAALRAELAERTASPLTLYESGGFGRAAAEADDAEGAPLTQRCARVFADAVHRTLAEIPPHDFDDAVRLLTDRRRRVTLTGGRFTRLHAQYLGLHLMQVRDDVLLLPDRAVERTAHLATLQRRDVLVAFDYRRYEEDTSALARWTREHGGKVIVFTDTWLSPAAAHADVVLPSHVTAPSPYDSLVPTLAVIETLVAGVLTTLGTEAHDHLRRAEDTARRLGLY</sequence>
<dbReference type="Pfam" id="PF01380">
    <property type="entry name" value="SIS"/>
    <property type="match status" value="1"/>
</dbReference>
<protein>
    <submittedName>
        <fullName evidence="5">MurR/RpiR family transcriptional regulator</fullName>
    </submittedName>
</protein>
<dbReference type="SUPFAM" id="SSF46689">
    <property type="entry name" value="Homeodomain-like"/>
    <property type="match status" value="1"/>
</dbReference>
<dbReference type="InterPro" id="IPR047640">
    <property type="entry name" value="RpiR-like"/>
</dbReference>
<dbReference type="InterPro" id="IPR036388">
    <property type="entry name" value="WH-like_DNA-bd_sf"/>
</dbReference>
<dbReference type="InterPro" id="IPR000281">
    <property type="entry name" value="HTH_RpiR"/>
</dbReference>
<dbReference type="InterPro" id="IPR035472">
    <property type="entry name" value="RpiR-like_SIS"/>
</dbReference>
<dbReference type="InterPro" id="IPR001347">
    <property type="entry name" value="SIS_dom"/>
</dbReference>
<dbReference type="PANTHER" id="PTHR30514:SF18">
    <property type="entry name" value="RPIR-FAMILY TRANSCRIPTIONAL REGULATOR"/>
    <property type="match status" value="1"/>
</dbReference>
<dbReference type="InterPro" id="IPR046348">
    <property type="entry name" value="SIS_dom_sf"/>
</dbReference>
<keyword evidence="1" id="KW-0805">Transcription regulation</keyword>
<dbReference type="SUPFAM" id="SSF53697">
    <property type="entry name" value="SIS domain"/>
    <property type="match status" value="1"/>
</dbReference>
<keyword evidence="6" id="KW-1185">Reference proteome</keyword>
<dbReference type="EMBL" id="JACXYU010000007">
    <property type="protein sequence ID" value="MBD3932841.1"/>
    <property type="molecule type" value="Genomic_DNA"/>
</dbReference>
<comment type="caution">
    <text evidence="5">The sequence shown here is derived from an EMBL/GenBank/DDBJ whole genome shotgun (WGS) entry which is preliminary data.</text>
</comment>
<dbReference type="Gene3D" id="3.40.50.10490">
    <property type="entry name" value="Glucose-6-phosphate isomerase like protein, domain 1"/>
    <property type="match status" value="1"/>
</dbReference>
<dbReference type="GO" id="GO:0097367">
    <property type="term" value="F:carbohydrate derivative binding"/>
    <property type="evidence" value="ECO:0007669"/>
    <property type="project" value="InterPro"/>
</dbReference>
<evidence type="ECO:0000256" key="1">
    <source>
        <dbReference type="ARBA" id="ARBA00023015"/>
    </source>
</evidence>
<dbReference type="GO" id="GO:1901135">
    <property type="term" value="P:carbohydrate derivative metabolic process"/>
    <property type="evidence" value="ECO:0007669"/>
    <property type="project" value="InterPro"/>
</dbReference>
<evidence type="ECO:0000256" key="3">
    <source>
        <dbReference type="ARBA" id="ARBA00023163"/>
    </source>
</evidence>
<dbReference type="AlphaFoldDB" id="A0A927F1Z0"/>
<evidence type="ECO:0000313" key="6">
    <source>
        <dbReference type="Proteomes" id="UP000632289"/>
    </source>
</evidence>
<dbReference type="Pfam" id="PF01418">
    <property type="entry name" value="HTH_6"/>
    <property type="match status" value="1"/>
</dbReference>
<dbReference type="GO" id="GO:0003677">
    <property type="term" value="F:DNA binding"/>
    <property type="evidence" value="ECO:0007669"/>
    <property type="project" value="UniProtKB-KW"/>
</dbReference>
<reference evidence="5" key="1">
    <citation type="submission" date="2020-09" db="EMBL/GenBank/DDBJ databases">
        <title>Secondary metabolite and genome analysis of marine Streptomyces chumphonensis KK1-2T.</title>
        <authorList>
            <person name="Phongsopitanun W."/>
            <person name="Kanchanasin P."/>
            <person name="Pittayakhajonwut P."/>
            <person name="Suwanborirux K."/>
            <person name="Tanasupawat S."/>
        </authorList>
    </citation>
    <scope>NUCLEOTIDE SEQUENCE</scope>
    <source>
        <strain evidence="5">KK1-2</strain>
    </source>
</reference>
<keyword evidence="3" id="KW-0804">Transcription</keyword>
<keyword evidence="2" id="KW-0238">DNA-binding</keyword>
<dbReference type="InterPro" id="IPR009057">
    <property type="entry name" value="Homeodomain-like_sf"/>
</dbReference>
<dbReference type="GO" id="GO:0003700">
    <property type="term" value="F:DNA-binding transcription factor activity"/>
    <property type="evidence" value="ECO:0007669"/>
    <property type="project" value="InterPro"/>
</dbReference>
<dbReference type="RefSeq" id="WP_191210150.1">
    <property type="nucleotide sequence ID" value="NZ_BAABKL010000050.1"/>
</dbReference>
<evidence type="ECO:0000259" key="4">
    <source>
        <dbReference type="PROSITE" id="PS51071"/>
    </source>
</evidence>
<dbReference type="Gene3D" id="1.10.10.10">
    <property type="entry name" value="Winged helix-like DNA-binding domain superfamily/Winged helix DNA-binding domain"/>
    <property type="match status" value="1"/>
</dbReference>
<dbReference type="PANTHER" id="PTHR30514">
    <property type="entry name" value="GLUCOKINASE"/>
    <property type="match status" value="1"/>
</dbReference>
<evidence type="ECO:0000313" key="5">
    <source>
        <dbReference type="EMBL" id="MBD3932841.1"/>
    </source>
</evidence>
<dbReference type="Proteomes" id="UP000632289">
    <property type="component" value="Unassembled WGS sequence"/>
</dbReference>
<proteinExistence type="predicted"/>
<gene>
    <name evidence="5" type="ORF">IF129_14930</name>
</gene>
<feature type="domain" description="HTH rpiR-type" evidence="4">
    <location>
        <begin position="4"/>
        <end position="80"/>
    </location>
</feature>
<evidence type="ECO:0000256" key="2">
    <source>
        <dbReference type="ARBA" id="ARBA00023125"/>
    </source>
</evidence>
<name>A0A927F1Z0_9ACTN</name>
<dbReference type="PROSITE" id="PS51071">
    <property type="entry name" value="HTH_RPIR"/>
    <property type="match status" value="1"/>
</dbReference>
<dbReference type="CDD" id="cd05013">
    <property type="entry name" value="SIS_RpiR"/>
    <property type="match status" value="1"/>
</dbReference>